<feature type="repeat" description="ANK" evidence="1">
    <location>
        <begin position="387"/>
        <end position="419"/>
    </location>
</feature>
<evidence type="ECO:0000313" key="4">
    <source>
        <dbReference type="Proteomes" id="UP001392437"/>
    </source>
</evidence>
<feature type="repeat" description="ANK" evidence="1">
    <location>
        <begin position="307"/>
        <end position="341"/>
    </location>
</feature>
<dbReference type="PANTHER" id="PTHR46224">
    <property type="entry name" value="ANKYRIN REPEAT FAMILY PROTEIN"/>
    <property type="match status" value="1"/>
</dbReference>
<keyword evidence="2" id="KW-0175">Coiled coil</keyword>
<proteinExistence type="predicted"/>
<dbReference type="PROSITE" id="PS50088">
    <property type="entry name" value="ANK_REPEAT"/>
    <property type="match status" value="7"/>
</dbReference>
<sequence>MEAIASISTVIGLFESAWKVKRLWDDFNEAPRVFQNIVTECERVQTLLKTLEAHIKDNLEVFQKDTSATQKHTMAMLQTVLENLTTAFEDTQAEIAKVTKKDRFDRMKFMWRKESSFQPLLDVMRKERDSVTMDRHLLIKVHENTRKSIDTVRRENQVTDPLPRKTKSSKTDQELKRELLVILEDDNADGLAQLLEEGASAECILNSRQDRPLHYVARKGNIKALQVLLQHRVSVNEPNENNATPLIAALDNHQVETSLALLAAEADPHARTRKGSTTLHYAAWGNLLQPLERLLAVNAEVNARDSEGKTPLHMAVQPVKNGKSISLNSKVLEALLRHGADPTLGLETTGLTPLHILAEAGKSSDLERLAKKARTLDVFLASSHDLPGATPLLLAAYHGNHISVQKLLECGADPNARSPYASTFPMALFAALDQRKYGSMKKLLEKGADPDCRLDQEFDAMTPLHHAAKIGDIKALECLLKYKASIDILDKWENTPLVKAVLADQAEAAELLVKSGADLEIPSSSYQNDTVLGRATEAGSLRMVHLLCRNGANQRGPKSKAYPSSPFLRAVCRGHLHCAIYLLAMDGGDVNQEGEGKWRPLHYASAHGQTEVVRWLLGMGADRTARSVKGETAESLARLNRCPDDLIALLTSSTT</sequence>
<feature type="repeat" description="ANK" evidence="1">
    <location>
        <begin position="274"/>
        <end position="306"/>
    </location>
</feature>
<organism evidence="3 4">
    <name type="scientific">Apiospora kogelbergensis</name>
    <dbReference type="NCBI Taxonomy" id="1337665"/>
    <lineage>
        <taxon>Eukaryota</taxon>
        <taxon>Fungi</taxon>
        <taxon>Dikarya</taxon>
        <taxon>Ascomycota</taxon>
        <taxon>Pezizomycotina</taxon>
        <taxon>Sordariomycetes</taxon>
        <taxon>Xylariomycetidae</taxon>
        <taxon>Amphisphaeriales</taxon>
        <taxon>Apiosporaceae</taxon>
        <taxon>Apiospora</taxon>
    </lineage>
</organism>
<reference evidence="3 4" key="1">
    <citation type="submission" date="2023-01" db="EMBL/GenBank/DDBJ databases">
        <title>Analysis of 21 Apiospora genomes using comparative genomics revels a genus with tremendous synthesis potential of carbohydrate active enzymes and secondary metabolites.</title>
        <authorList>
            <person name="Sorensen T."/>
        </authorList>
    </citation>
    <scope>NUCLEOTIDE SEQUENCE [LARGE SCALE GENOMIC DNA]</scope>
    <source>
        <strain evidence="3 4">CBS 117206</strain>
    </source>
</reference>
<evidence type="ECO:0000313" key="3">
    <source>
        <dbReference type="EMBL" id="KAK8101822.1"/>
    </source>
</evidence>
<feature type="repeat" description="ANK" evidence="1">
    <location>
        <begin position="492"/>
        <end position="524"/>
    </location>
</feature>
<evidence type="ECO:0008006" key="5">
    <source>
        <dbReference type="Google" id="ProtNLM"/>
    </source>
</evidence>
<feature type="repeat" description="ANK" evidence="1">
    <location>
        <begin position="208"/>
        <end position="240"/>
    </location>
</feature>
<evidence type="ECO:0000256" key="1">
    <source>
        <dbReference type="PROSITE-ProRule" id="PRU00023"/>
    </source>
</evidence>
<dbReference type="PROSITE" id="PS50297">
    <property type="entry name" value="ANK_REP_REGION"/>
    <property type="match status" value="4"/>
</dbReference>
<name>A0AAW0QGG9_9PEZI</name>
<keyword evidence="1" id="KW-0040">ANK repeat</keyword>
<dbReference type="Proteomes" id="UP001392437">
    <property type="component" value="Unassembled WGS sequence"/>
</dbReference>
<keyword evidence="4" id="KW-1185">Reference proteome</keyword>
<accession>A0AAW0QGG9</accession>
<evidence type="ECO:0000256" key="2">
    <source>
        <dbReference type="SAM" id="Coils"/>
    </source>
</evidence>
<dbReference type="SUPFAM" id="SSF48403">
    <property type="entry name" value="Ankyrin repeat"/>
    <property type="match status" value="2"/>
</dbReference>
<comment type="caution">
    <text evidence="3">The sequence shown here is derived from an EMBL/GenBank/DDBJ whole genome shotgun (WGS) entry which is preliminary data.</text>
</comment>
<dbReference type="AlphaFoldDB" id="A0AAW0QGG9"/>
<gene>
    <name evidence="3" type="ORF">PG999_012196</name>
</gene>
<dbReference type="PANTHER" id="PTHR46224:SF6">
    <property type="entry name" value="ANKYRIN REPEAT FAMILY PROTEIN"/>
    <property type="match status" value="1"/>
</dbReference>
<dbReference type="Pfam" id="PF00023">
    <property type="entry name" value="Ank"/>
    <property type="match status" value="1"/>
</dbReference>
<dbReference type="SMART" id="SM00248">
    <property type="entry name" value="ANK"/>
    <property type="match status" value="12"/>
</dbReference>
<dbReference type="Gene3D" id="1.25.40.20">
    <property type="entry name" value="Ankyrin repeat-containing domain"/>
    <property type="match status" value="3"/>
</dbReference>
<feature type="coiled-coil region" evidence="2">
    <location>
        <begin position="74"/>
        <end position="101"/>
    </location>
</feature>
<feature type="repeat" description="ANK" evidence="1">
    <location>
        <begin position="596"/>
        <end position="628"/>
    </location>
</feature>
<feature type="repeat" description="ANK" evidence="1">
    <location>
        <begin position="459"/>
        <end position="491"/>
    </location>
</feature>
<dbReference type="InterPro" id="IPR036770">
    <property type="entry name" value="Ankyrin_rpt-contain_sf"/>
</dbReference>
<dbReference type="Pfam" id="PF12796">
    <property type="entry name" value="Ank_2"/>
    <property type="match status" value="4"/>
</dbReference>
<dbReference type="InterPro" id="IPR051616">
    <property type="entry name" value="Cul2-RING_E3_ligase_SR"/>
</dbReference>
<dbReference type="InterPro" id="IPR002110">
    <property type="entry name" value="Ankyrin_rpt"/>
</dbReference>
<protein>
    <recommendedName>
        <fullName evidence="5">Ankyrin repeat</fullName>
    </recommendedName>
</protein>
<dbReference type="EMBL" id="JAQQWP010000009">
    <property type="protein sequence ID" value="KAK8101822.1"/>
    <property type="molecule type" value="Genomic_DNA"/>
</dbReference>